<protein>
    <submittedName>
        <fullName evidence="1">Uncharacterized protein</fullName>
    </submittedName>
</protein>
<evidence type="ECO:0000313" key="1">
    <source>
        <dbReference type="EMBL" id="KIK45729.1"/>
    </source>
</evidence>
<sequence>MPAWNDIDIDIPRDLDLDLCRYSTGRKRPRLGLRIVWVHRREDHDGCLSPPPKCISVVVRNYRLFDWFIDAIGHPCGKGVRL</sequence>
<accession>A0A0D0B7C1</accession>
<gene>
    <name evidence="1" type="ORF">CY34DRAFT_801190</name>
</gene>
<reference evidence="1 2" key="1">
    <citation type="submission" date="2014-04" db="EMBL/GenBank/DDBJ databases">
        <authorList>
            <consortium name="DOE Joint Genome Institute"/>
            <person name="Kuo A."/>
            <person name="Ruytinx J."/>
            <person name="Rineau F."/>
            <person name="Colpaert J."/>
            <person name="Kohler A."/>
            <person name="Nagy L.G."/>
            <person name="Floudas D."/>
            <person name="Copeland A."/>
            <person name="Barry K.W."/>
            <person name="Cichocki N."/>
            <person name="Veneault-Fourrey C."/>
            <person name="LaButti K."/>
            <person name="Lindquist E.A."/>
            <person name="Lipzen A."/>
            <person name="Lundell T."/>
            <person name="Morin E."/>
            <person name="Murat C."/>
            <person name="Sun H."/>
            <person name="Tunlid A."/>
            <person name="Henrissat B."/>
            <person name="Grigoriev I.V."/>
            <person name="Hibbett D.S."/>
            <person name="Martin F."/>
            <person name="Nordberg H.P."/>
            <person name="Cantor M.N."/>
            <person name="Hua S.X."/>
        </authorList>
    </citation>
    <scope>NUCLEOTIDE SEQUENCE [LARGE SCALE GENOMIC DNA]</scope>
    <source>
        <strain evidence="1 2">UH-Slu-Lm8-n1</strain>
    </source>
</reference>
<dbReference type="Proteomes" id="UP000054485">
    <property type="component" value="Unassembled WGS sequence"/>
</dbReference>
<dbReference type="AlphaFoldDB" id="A0A0D0B7C1"/>
<organism evidence="1 2">
    <name type="scientific">Suillus luteus UH-Slu-Lm8-n1</name>
    <dbReference type="NCBI Taxonomy" id="930992"/>
    <lineage>
        <taxon>Eukaryota</taxon>
        <taxon>Fungi</taxon>
        <taxon>Dikarya</taxon>
        <taxon>Basidiomycota</taxon>
        <taxon>Agaricomycotina</taxon>
        <taxon>Agaricomycetes</taxon>
        <taxon>Agaricomycetidae</taxon>
        <taxon>Boletales</taxon>
        <taxon>Suillineae</taxon>
        <taxon>Suillaceae</taxon>
        <taxon>Suillus</taxon>
    </lineage>
</organism>
<proteinExistence type="predicted"/>
<dbReference type="HOGENOM" id="CLU_2559838_0_0_1"/>
<name>A0A0D0B7C1_9AGAM</name>
<dbReference type="InParanoid" id="A0A0D0B7C1"/>
<dbReference type="EMBL" id="KN835168">
    <property type="protein sequence ID" value="KIK45729.1"/>
    <property type="molecule type" value="Genomic_DNA"/>
</dbReference>
<reference evidence="2" key="2">
    <citation type="submission" date="2015-01" db="EMBL/GenBank/DDBJ databases">
        <title>Evolutionary Origins and Diversification of the Mycorrhizal Mutualists.</title>
        <authorList>
            <consortium name="DOE Joint Genome Institute"/>
            <consortium name="Mycorrhizal Genomics Consortium"/>
            <person name="Kohler A."/>
            <person name="Kuo A."/>
            <person name="Nagy L.G."/>
            <person name="Floudas D."/>
            <person name="Copeland A."/>
            <person name="Barry K.W."/>
            <person name="Cichocki N."/>
            <person name="Veneault-Fourrey C."/>
            <person name="LaButti K."/>
            <person name="Lindquist E.A."/>
            <person name="Lipzen A."/>
            <person name="Lundell T."/>
            <person name="Morin E."/>
            <person name="Murat C."/>
            <person name="Riley R."/>
            <person name="Ohm R."/>
            <person name="Sun H."/>
            <person name="Tunlid A."/>
            <person name="Henrissat B."/>
            <person name="Grigoriev I.V."/>
            <person name="Hibbett D.S."/>
            <person name="Martin F."/>
        </authorList>
    </citation>
    <scope>NUCLEOTIDE SEQUENCE [LARGE SCALE GENOMIC DNA]</scope>
    <source>
        <strain evidence="2">UH-Slu-Lm8-n1</strain>
    </source>
</reference>
<keyword evidence="2" id="KW-1185">Reference proteome</keyword>
<evidence type="ECO:0000313" key="2">
    <source>
        <dbReference type="Proteomes" id="UP000054485"/>
    </source>
</evidence>